<reference evidence="2 3" key="1">
    <citation type="submission" date="2024-09" db="EMBL/GenBank/DDBJ databases">
        <title>Chromosome-scale assembly of Riccia sorocarpa.</title>
        <authorList>
            <person name="Paukszto L."/>
        </authorList>
    </citation>
    <scope>NUCLEOTIDE SEQUENCE [LARGE SCALE GENOMIC DNA]</scope>
    <source>
        <strain evidence="2">LP-2024</strain>
        <tissue evidence="2">Aerial parts of the thallus</tissue>
    </source>
</reference>
<sequence>MDLLAGYGSDEEDDGPAVPSSAGGKSVFSLPPPKGSSAQSVSIIDTPVKERTDSVFATKAAQSSLPSDFFGATSAARPRAASSALPSGFFDERSHDRVSRGNSATLFSKLPAPGSSTRLSLASLPPPSKSTKKTVEFRPPVNLSALEDEDEEEEERRKKRAKASEMNKRELGANAGGLAALLPPPKNSLGSGLTLGGGGLGGGGRRTTLETASSVPKDVSSGAGNSRVVGSSEAQLRVENQYQYSAPAEQVPSAAHPGIPEGNYASEQFTSDVGYQNYGADSGYQNYTAGGGYQNGAQQQGYTNWEHSNTYGATSQPAATSVVPDPIAEVLQRERRKGKNEPPPQMIEVKQADLTGGKVREDQLRTTGIAFGPTYQPVSAGKDKPSKIHRRKHQIGALYFDMKSKEMELLDRRSKGNLTKAETQAKYGW</sequence>
<proteinExistence type="predicted"/>
<feature type="compositionally biased region" description="Gly residues" evidence="1">
    <location>
        <begin position="193"/>
        <end position="205"/>
    </location>
</feature>
<evidence type="ECO:0008006" key="4">
    <source>
        <dbReference type="Google" id="ProtNLM"/>
    </source>
</evidence>
<feature type="compositionally biased region" description="Low complexity" evidence="1">
    <location>
        <begin position="72"/>
        <end position="87"/>
    </location>
</feature>
<dbReference type="PANTHER" id="PTHR13621:SF2">
    <property type="entry name" value="PROLINE-RICH PROTEIN PRCC"/>
    <property type="match status" value="1"/>
</dbReference>
<feature type="compositionally biased region" description="Polar residues" evidence="1">
    <location>
        <begin position="222"/>
        <end position="231"/>
    </location>
</feature>
<evidence type="ECO:0000256" key="1">
    <source>
        <dbReference type="SAM" id="MobiDB-lite"/>
    </source>
</evidence>
<evidence type="ECO:0000313" key="3">
    <source>
        <dbReference type="Proteomes" id="UP001633002"/>
    </source>
</evidence>
<dbReference type="Pfam" id="PF10253">
    <property type="entry name" value="PRCC"/>
    <property type="match status" value="1"/>
</dbReference>
<evidence type="ECO:0000313" key="2">
    <source>
        <dbReference type="EMBL" id="KAL3701832.1"/>
    </source>
</evidence>
<gene>
    <name evidence="2" type="ORF">R1sor_019854</name>
</gene>
<feature type="region of interest" description="Disordered" evidence="1">
    <location>
        <begin position="68"/>
        <end position="231"/>
    </location>
</feature>
<feature type="compositionally biased region" description="Basic and acidic residues" evidence="1">
    <location>
        <begin position="162"/>
        <end position="171"/>
    </location>
</feature>
<dbReference type="Proteomes" id="UP001633002">
    <property type="component" value="Unassembled WGS sequence"/>
</dbReference>
<accession>A0ABD3II23</accession>
<feature type="compositionally biased region" description="Low complexity" evidence="1">
    <location>
        <begin position="172"/>
        <end position="181"/>
    </location>
</feature>
<feature type="compositionally biased region" description="Basic and acidic residues" evidence="1">
    <location>
        <begin position="90"/>
        <end position="99"/>
    </location>
</feature>
<organism evidence="2 3">
    <name type="scientific">Riccia sorocarpa</name>
    <dbReference type="NCBI Taxonomy" id="122646"/>
    <lineage>
        <taxon>Eukaryota</taxon>
        <taxon>Viridiplantae</taxon>
        <taxon>Streptophyta</taxon>
        <taxon>Embryophyta</taxon>
        <taxon>Marchantiophyta</taxon>
        <taxon>Marchantiopsida</taxon>
        <taxon>Marchantiidae</taxon>
        <taxon>Marchantiales</taxon>
        <taxon>Ricciaceae</taxon>
        <taxon>Riccia</taxon>
    </lineage>
</organism>
<protein>
    <recommendedName>
        <fullName evidence="4">Proline-rich protein PRCC</fullName>
    </recommendedName>
</protein>
<comment type="caution">
    <text evidence="2">The sequence shown here is derived from an EMBL/GenBank/DDBJ whole genome shotgun (WGS) entry which is preliminary data.</text>
</comment>
<dbReference type="PANTHER" id="PTHR13621">
    <property type="entry name" value="PROLINE-RICH PROTEIN PRCC"/>
    <property type="match status" value="1"/>
</dbReference>
<dbReference type="EMBL" id="JBJQOH010000001">
    <property type="protein sequence ID" value="KAL3701832.1"/>
    <property type="molecule type" value="Genomic_DNA"/>
</dbReference>
<dbReference type="InterPro" id="IPR018800">
    <property type="entry name" value="PRCC"/>
</dbReference>
<dbReference type="AlphaFoldDB" id="A0ABD3II23"/>
<name>A0ABD3II23_9MARC</name>
<feature type="region of interest" description="Disordered" evidence="1">
    <location>
        <begin position="1"/>
        <end position="41"/>
    </location>
</feature>
<keyword evidence="3" id="KW-1185">Reference proteome</keyword>